<dbReference type="OrthoDB" id="4210903at2"/>
<feature type="domain" description="Ricin B lectin" evidence="1">
    <location>
        <begin position="2"/>
        <end position="76"/>
    </location>
</feature>
<sequence>MWEILPISTEGNKHLVRIKNAGYNRCLTLTNTRHHTAVTFAQRDDDDDSQQWLIIHADPAQADFVIACPSKPNLVISPREGAQDLETLIEVEEHGPWTDQFWRWRAPRA</sequence>
<proteinExistence type="predicted"/>
<dbReference type="AlphaFoldDB" id="A0A5P2CUY6"/>
<dbReference type="Proteomes" id="UP000325211">
    <property type="component" value="Chromosome"/>
</dbReference>
<dbReference type="EMBL" id="CP029190">
    <property type="protein sequence ID" value="QES46732.1"/>
    <property type="molecule type" value="Genomic_DNA"/>
</dbReference>
<dbReference type="RefSeq" id="WP_150205611.1">
    <property type="nucleotide sequence ID" value="NZ_CP029190.1"/>
</dbReference>
<name>A0A5P2CUY6_STRVZ</name>
<evidence type="ECO:0000313" key="2">
    <source>
        <dbReference type="EMBL" id="QES46732.1"/>
    </source>
</evidence>
<reference evidence="2 3" key="1">
    <citation type="submission" date="2018-05" db="EMBL/GenBank/DDBJ databases">
        <title>Streptomyces venezuelae.</title>
        <authorList>
            <person name="Kim W."/>
            <person name="Lee N."/>
            <person name="Cho B.-K."/>
        </authorList>
    </citation>
    <scope>NUCLEOTIDE SEQUENCE [LARGE SCALE GENOMIC DNA]</scope>
    <source>
        <strain evidence="2 3">ATCC 21782</strain>
    </source>
</reference>
<protein>
    <recommendedName>
        <fullName evidence="1">Ricin B lectin domain-containing protein</fullName>
    </recommendedName>
</protein>
<evidence type="ECO:0000313" key="3">
    <source>
        <dbReference type="Proteomes" id="UP000325211"/>
    </source>
</evidence>
<dbReference type="InterPro" id="IPR035992">
    <property type="entry name" value="Ricin_B-like_lectins"/>
</dbReference>
<dbReference type="PROSITE" id="PS50231">
    <property type="entry name" value="RICIN_B_LECTIN"/>
    <property type="match status" value="1"/>
</dbReference>
<accession>A0A5P2CUY6</accession>
<dbReference type="InterPro" id="IPR000772">
    <property type="entry name" value="Ricin_B_lectin"/>
</dbReference>
<organism evidence="2 3">
    <name type="scientific">Streptomyces venezuelae</name>
    <dbReference type="NCBI Taxonomy" id="54571"/>
    <lineage>
        <taxon>Bacteria</taxon>
        <taxon>Bacillati</taxon>
        <taxon>Actinomycetota</taxon>
        <taxon>Actinomycetes</taxon>
        <taxon>Kitasatosporales</taxon>
        <taxon>Streptomycetaceae</taxon>
        <taxon>Streptomyces</taxon>
    </lineage>
</organism>
<evidence type="ECO:0000259" key="1">
    <source>
        <dbReference type="Pfam" id="PF14200"/>
    </source>
</evidence>
<dbReference type="Gene3D" id="2.80.10.50">
    <property type="match status" value="1"/>
</dbReference>
<dbReference type="Pfam" id="PF14200">
    <property type="entry name" value="RicinB_lectin_2"/>
    <property type="match status" value="1"/>
</dbReference>
<gene>
    <name evidence="2" type="ORF">DEJ50_01530</name>
</gene>
<dbReference type="SUPFAM" id="SSF50370">
    <property type="entry name" value="Ricin B-like lectins"/>
    <property type="match status" value="1"/>
</dbReference>